<dbReference type="Proteomes" id="UP000663292">
    <property type="component" value="Chromosome"/>
</dbReference>
<name>A0A897NT49_9EURY</name>
<gene>
    <name evidence="2" type="ORF">HSEST_0390</name>
</gene>
<proteinExistence type="predicted"/>
<feature type="region of interest" description="Disordered" evidence="1">
    <location>
        <begin position="1"/>
        <end position="46"/>
    </location>
</feature>
<keyword evidence="3" id="KW-1185">Reference proteome</keyword>
<feature type="compositionally biased region" description="Basic and acidic residues" evidence="1">
    <location>
        <begin position="36"/>
        <end position="46"/>
    </location>
</feature>
<dbReference type="GeneID" id="68857030"/>
<protein>
    <submittedName>
        <fullName evidence="2">Uncharacterized protein</fullName>
    </submittedName>
</protein>
<dbReference type="AlphaFoldDB" id="A0A897NT49"/>
<dbReference type="EMBL" id="CP064791">
    <property type="protein sequence ID" value="QSG13939.1"/>
    <property type="molecule type" value="Genomic_DNA"/>
</dbReference>
<sequence>MAAQEGSAEDRTAGITLSDTHASDESGPTGSDDTTDETRESTDTRWIDAMRDRLRRATRPDETFVWTAEDDGITAGRD</sequence>
<dbReference type="RefSeq" id="WP_229121888.1">
    <property type="nucleotide sequence ID" value="NZ_CP064791.1"/>
</dbReference>
<evidence type="ECO:0000313" key="3">
    <source>
        <dbReference type="Proteomes" id="UP000663292"/>
    </source>
</evidence>
<evidence type="ECO:0000256" key="1">
    <source>
        <dbReference type="SAM" id="MobiDB-lite"/>
    </source>
</evidence>
<reference evidence="2 3" key="1">
    <citation type="submission" date="2020-11" db="EMBL/GenBank/DDBJ databases">
        <title>Carbohydrate-dependent, anaerobic sulfur respiration: A novel catabolism in halophilic archaea.</title>
        <authorList>
            <person name="Sorokin D.Y."/>
            <person name="Messina E."/>
            <person name="Smedile F."/>
            <person name="La Cono V."/>
            <person name="Hallsworth J.E."/>
            <person name="Yakimov M.M."/>
        </authorList>
    </citation>
    <scope>NUCLEOTIDE SEQUENCE [LARGE SCALE GENOMIC DNA]</scope>
    <source>
        <strain evidence="2 3">HSR-Est</strain>
    </source>
</reference>
<accession>A0A897NT49</accession>
<evidence type="ECO:0000313" key="2">
    <source>
        <dbReference type="EMBL" id="QSG13939.1"/>
    </source>
</evidence>
<organism evidence="2 3">
    <name type="scientific">Halapricum desulfuricans</name>
    <dbReference type="NCBI Taxonomy" id="2841257"/>
    <lineage>
        <taxon>Archaea</taxon>
        <taxon>Methanobacteriati</taxon>
        <taxon>Methanobacteriota</taxon>
        <taxon>Stenosarchaea group</taxon>
        <taxon>Halobacteria</taxon>
        <taxon>Halobacteriales</taxon>
        <taxon>Haloarculaceae</taxon>
        <taxon>Halapricum</taxon>
    </lineage>
</organism>